<accession>A0ABW2YB87</accession>
<dbReference type="Pfam" id="PF00557">
    <property type="entry name" value="Peptidase_M24"/>
    <property type="match status" value="1"/>
</dbReference>
<dbReference type="Proteomes" id="UP001597110">
    <property type="component" value="Unassembled WGS sequence"/>
</dbReference>
<evidence type="ECO:0000259" key="7">
    <source>
        <dbReference type="Pfam" id="PF01321"/>
    </source>
</evidence>
<comment type="similarity">
    <text evidence="5">Belongs to the peptidase M24B family.</text>
</comment>
<evidence type="ECO:0000259" key="6">
    <source>
        <dbReference type="Pfam" id="PF00557"/>
    </source>
</evidence>
<dbReference type="SUPFAM" id="SSF53092">
    <property type="entry name" value="Creatinase/prolidase N-terminal domain"/>
    <property type="match status" value="1"/>
</dbReference>
<dbReference type="InterPro" id="IPR050659">
    <property type="entry name" value="Peptidase_M24B"/>
</dbReference>
<dbReference type="InterPro" id="IPR000994">
    <property type="entry name" value="Pept_M24"/>
</dbReference>
<evidence type="ECO:0000256" key="2">
    <source>
        <dbReference type="ARBA" id="ARBA00022723"/>
    </source>
</evidence>
<evidence type="ECO:0000256" key="3">
    <source>
        <dbReference type="ARBA" id="ARBA00022801"/>
    </source>
</evidence>
<name>A0ABW2YB87_9GAMM</name>
<dbReference type="PANTHER" id="PTHR46112:SF3">
    <property type="entry name" value="AMINOPEPTIDASE YPDF"/>
    <property type="match status" value="1"/>
</dbReference>
<dbReference type="Gene3D" id="3.90.230.10">
    <property type="entry name" value="Creatinase/methionine aminopeptidase superfamily"/>
    <property type="match status" value="1"/>
</dbReference>
<evidence type="ECO:0000313" key="8">
    <source>
        <dbReference type="EMBL" id="MFD0725804.1"/>
    </source>
</evidence>
<keyword evidence="2 5" id="KW-0479">Metal-binding</keyword>
<sequence>MTAKVPQSHADGQRLLVALRPWRERAERIGPAEREGRIARVQASMAGTGVDALLVHAGASLRYFIGIPWGATERLVALLVPQSGAPFLIGPEFERGSLVAASQLPLAQLGWEEHEDPCAVLAAALRERGVASLALDPELPWRLVQGMQRHAPAVRLLDGAPLIDGCRMYKSEAELALIRQAMAMTLEVHRQAAMLLRPGITTGEVKRFIDEAHRALGADGGSTFCAVQFGVATAYPHGLPSEQTLQADDLVLIDTGCTVDGYHSDITRTYAFGRPQAQHAEAWAHEREAQQAAFDAVRPGVPCEEVDAVARRTLARNGYGPAYRLPGLPHRTGHGLGLSIHEPAYLVQGDTRPLGRGMCFSNEPMIVVPERFGIRLEDHFHVTDDGARWFTPPATSFVDPFGLRG</sequence>
<proteinExistence type="inferred from homology"/>
<dbReference type="PROSITE" id="PS00491">
    <property type="entry name" value="PROLINE_PEPTIDASE"/>
    <property type="match status" value="1"/>
</dbReference>
<dbReference type="PANTHER" id="PTHR46112">
    <property type="entry name" value="AMINOPEPTIDASE"/>
    <property type="match status" value="1"/>
</dbReference>
<dbReference type="Gene3D" id="3.40.350.10">
    <property type="entry name" value="Creatinase/prolidase N-terminal domain"/>
    <property type="match status" value="1"/>
</dbReference>
<dbReference type="InterPro" id="IPR000587">
    <property type="entry name" value="Creatinase_N"/>
</dbReference>
<feature type="domain" description="Peptidase M24" evidence="6">
    <location>
        <begin position="177"/>
        <end position="384"/>
    </location>
</feature>
<dbReference type="InterPro" id="IPR036005">
    <property type="entry name" value="Creatinase/aminopeptidase-like"/>
</dbReference>
<keyword evidence="1" id="KW-0645">Protease</keyword>
<protein>
    <submittedName>
        <fullName evidence="8">M24 family metallopeptidase</fullName>
    </submittedName>
</protein>
<dbReference type="InterPro" id="IPR029149">
    <property type="entry name" value="Creatin/AminoP/Spt16_N"/>
</dbReference>
<keyword evidence="3" id="KW-0378">Hydrolase</keyword>
<keyword evidence="9" id="KW-1185">Reference proteome</keyword>
<feature type="domain" description="Creatinase N-terminal" evidence="7">
    <location>
        <begin position="37"/>
        <end position="168"/>
    </location>
</feature>
<keyword evidence="4" id="KW-0482">Metalloprotease</keyword>
<dbReference type="InterPro" id="IPR001131">
    <property type="entry name" value="Peptidase_M24B_aminopep-P_CS"/>
</dbReference>
<gene>
    <name evidence="8" type="ORF">ACFQ0E_09355</name>
</gene>
<evidence type="ECO:0000256" key="1">
    <source>
        <dbReference type="ARBA" id="ARBA00022670"/>
    </source>
</evidence>
<dbReference type="Pfam" id="PF01321">
    <property type="entry name" value="Creatinase_N"/>
    <property type="match status" value="1"/>
</dbReference>
<dbReference type="EMBL" id="JBHTIF010000001">
    <property type="protein sequence ID" value="MFD0725804.1"/>
    <property type="molecule type" value="Genomic_DNA"/>
</dbReference>
<evidence type="ECO:0000313" key="9">
    <source>
        <dbReference type="Proteomes" id="UP001597110"/>
    </source>
</evidence>
<comment type="caution">
    <text evidence="8">The sequence shown here is derived from an EMBL/GenBank/DDBJ whole genome shotgun (WGS) entry which is preliminary data.</text>
</comment>
<evidence type="ECO:0000256" key="5">
    <source>
        <dbReference type="RuleBase" id="RU000590"/>
    </source>
</evidence>
<evidence type="ECO:0000256" key="4">
    <source>
        <dbReference type="ARBA" id="ARBA00023049"/>
    </source>
</evidence>
<dbReference type="RefSeq" id="WP_386823385.1">
    <property type="nucleotide sequence ID" value="NZ_JBHTIF010000001.1"/>
</dbReference>
<organism evidence="8 9">
    <name type="scientific">Lysobacter brunescens</name>
    <dbReference type="NCBI Taxonomy" id="262323"/>
    <lineage>
        <taxon>Bacteria</taxon>
        <taxon>Pseudomonadati</taxon>
        <taxon>Pseudomonadota</taxon>
        <taxon>Gammaproteobacteria</taxon>
        <taxon>Lysobacterales</taxon>
        <taxon>Lysobacteraceae</taxon>
        <taxon>Lysobacter</taxon>
    </lineage>
</organism>
<dbReference type="SUPFAM" id="SSF55920">
    <property type="entry name" value="Creatinase/aminopeptidase"/>
    <property type="match status" value="1"/>
</dbReference>
<reference evidence="9" key="1">
    <citation type="journal article" date="2019" name="Int. J. Syst. Evol. Microbiol.">
        <title>The Global Catalogue of Microorganisms (GCM) 10K type strain sequencing project: providing services to taxonomists for standard genome sequencing and annotation.</title>
        <authorList>
            <consortium name="The Broad Institute Genomics Platform"/>
            <consortium name="The Broad Institute Genome Sequencing Center for Infectious Disease"/>
            <person name="Wu L."/>
            <person name="Ma J."/>
        </authorList>
    </citation>
    <scope>NUCLEOTIDE SEQUENCE [LARGE SCALE GENOMIC DNA]</scope>
    <source>
        <strain evidence="9">CCUG 55585</strain>
    </source>
</reference>